<dbReference type="AlphaFoldDB" id="A0A4Q1AJ46"/>
<dbReference type="NCBIfam" id="NF001764">
    <property type="entry name" value="PRK00504.1"/>
    <property type="match status" value="1"/>
</dbReference>
<dbReference type="GO" id="GO:0006412">
    <property type="term" value="P:translation"/>
    <property type="evidence" value="ECO:0007669"/>
    <property type="project" value="UniProtKB-UniRule"/>
</dbReference>
<keyword evidence="8" id="KW-1185">Reference proteome</keyword>
<dbReference type="NCBIfam" id="TIGR01023">
    <property type="entry name" value="rpmG_bact"/>
    <property type="match status" value="1"/>
</dbReference>
<dbReference type="GO" id="GO:0005840">
    <property type="term" value="C:ribosome"/>
    <property type="evidence" value="ECO:0007669"/>
    <property type="project" value="UniProtKB-KW"/>
</dbReference>
<dbReference type="GO" id="GO:1990904">
    <property type="term" value="C:ribonucleoprotein complex"/>
    <property type="evidence" value="ECO:0007669"/>
    <property type="project" value="UniProtKB-KW"/>
</dbReference>
<dbReference type="Gene3D" id="2.20.28.120">
    <property type="entry name" value="Ribosomal protein L33"/>
    <property type="match status" value="1"/>
</dbReference>
<dbReference type="PANTHER" id="PTHR43168:SF6">
    <property type="entry name" value="LARGE RIBOSOMAL SUBUNIT PROTEIN BL33A"/>
    <property type="match status" value="1"/>
</dbReference>
<proteinExistence type="inferred from homology"/>
<comment type="similarity">
    <text evidence="1 5">Belongs to the bacterial ribosomal protein bL33 family.</text>
</comment>
<dbReference type="NCBIfam" id="NF001860">
    <property type="entry name" value="PRK00595.1"/>
    <property type="match status" value="1"/>
</dbReference>
<keyword evidence="2 5" id="KW-0689">Ribosomal protein</keyword>
<organism evidence="7 8">
    <name type="scientific">Halarcobacter ebronensis</name>
    <dbReference type="NCBI Taxonomy" id="1462615"/>
    <lineage>
        <taxon>Bacteria</taxon>
        <taxon>Pseudomonadati</taxon>
        <taxon>Campylobacterota</taxon>
        <taxon>Epsilonproteobacteria</taxon>
        <taxon>Campylobacterales</taxon>
        <taxon>Arcobacteraceae</taxon>
        <taxon>Halarcobacter</taxon>
    </lineage>
</organism>
<dbReference type="PANTHER" id="PTHR43168">
    <property type="entry name" value="50S RIBOSOMAL PROTEIN L33, CHLOROPLASTIC"/>
    <property type="match status" value="1"/>
</dbReference>
<evidence type="ECO:0000256" key="3">
    <source>
        <dbReference type="ARBA" id="ARBA00023274"/>
    </source>
</evidence>
<dbReference type="EMBL" id="PDKJ01000021">
    <property type="protein sequence ID" value="RXJ65795.1"/>
    <property type="molecule type" value="Genomic_DNA"/>
</dbReference>
<keyword evidence="3 5" id="KW-0687">Ribonucleoprotein</keyword>
<dbReference type="GO" id="GO:0005737">
    <property type="term" value="C:cytoplasm"/>
    <property type="evidence" value="ECO:0007669"/>
    <property type="project" value="UniProtKB-ARBA"/>
</dbReference>
<dbReference type="Pfam" id="PF00471">
    <property type="entry name" value="Ribosomal_L33"/>
    <property type="match status" value="1"/>
</dbReference>
<dbReference type="GO" id="GO:0003735">
    <property type="term" value="F:structural constituent of ribosome"/>
    <property type="evidence" value="ECO:0007669"/>
    <property type="project" value="InterPro"/>
</dbReference>
<gene>
    <name evidence="5 7" type="primary">rpmG</name>
    <name evidence="7" type="ORF">CRV07_13050</name>
    <name evidence="6" type="ORF">CRV08_14465</name>
</gene>
<protein>
    <recommendedName>
        <fullName evidence="4 5">Large ribosomal subunit protein bL33</fullName>
    </recommendedName>
</protein>
<dbReference type="Proteomes" id="UP000289758">
    <property type="component" value="Unassembled WGS sequence"/>
</dbReference>
<evidence type="ECO:0000256" key="4">
    <source>
        <dbReference type="ARBA" id="ARBA00035176"/>
    </source>
</evidence>
<evidence type="ECO:0000256" key="5">
    <source>
        <dbReference type="HAMAP-Rule" id="MF_00294"/>
    </source>
</evidence>
<evidence type="ECO:0000256" key="1">
    <source>
        <dbReference type="ARBA" id="ARBA00007596"/>
    </source>
</evidence>
<reference evidence="8 9" key="1">
    <citation type="submission" date="2017-10" db="EMBL/GenBank/DDBJ databases">
        <title>Genomics of the genus Arcobacter.</title>
        <authorList>
            <person name="Perez-Cataluna A."/>
            <person name="Figueras M.J."/>
        </authorList>
    </citation>
    <scope>NUCLEOTIDE SEQUENCE [LARGE SCALE GENOMIC DNA]</scope>
    <source>
        <strain evidence="7 8">CECT 8441</strain>
        <strain evidence="6 9">CECT 8993</strain>
    </source>
</reference>
<dbReference type="SUPFAM" id="SSF57829">
    <property type="entry name" value="Zn-binding ribosomal proteins"/>
    <property type="match status" value="1"/>
</dbReference>
<dbReference type="InterPro" id="IPR001705">
    <property type="entry name" value="Ribosomal_bL33"/>
</dbReference>
<dbReference type="EMBL" id="PDKK01000014">
    <property type="protein sequence ID" value="RXK02809.1"/>
    <property type="molecule type" value="Genomic_DNA"/>
</dbReference>
<dbReference type="PROSITE" id="PS00582">
    <property type="entry name" value="RIBOSOMAL_L33"/>
    <property type="match status" value="1"/>
</dbReference>
<dbReference type="InterPro" id="IPR018264">
    <property type="entry name" value="Ribosomal_bL33_CS"/>
</dbReference>
<dbReference type="Proteomes" id="UP000290172">
    <property type="component" value="Unassembled WGS sequence"/>
</dbReference>
<accession>A0A4Q1AJ46</accession>
<name>A0A4Q1AJ46_9BACT</name>
<comment type="caution">
    <text evidence="7">The sequence shown here is derived from an EMBL/GenBank/DDBJ whole genome shotgun (WGS) entry which is preliminary data.</text>
</comment>
<evidence type="ECO:0000313" key="7">
    <source>
        <dbReference type="EMBL" id="RXK02809.1"/>
    </source>
</evidence>
<sequence length="57" mass="6549">MGNGVSIKIGLKCEECGDINYTTYKNPKTYTEKMAIKKYCPRLKKHTIHKEVKLKSS</sequence>
<evidence type="ECO:0000256" key="2">
    <source>
        <dbReference type="ARBA" id="ARBA00022980"/>
    </source>
</evidence>
<evidence type="ECO:0000313" key="9">
    <source>
        <dbReference type="Proteomes" id="UP000290172"/>
    </source>
</evidence>
<dbReference type="InterPro" id="IPR011332">
    <property type="entry name" value="Ribosomal_zn-bd"/>
</dbReference>
<dbReference type="InterPro" id="IPR038584">
    <property type="entry name" value="Ribosomal_bL33_sf"/>
</dbReference>
<dbReference type="HAMAP" id="MF_00294">
    <property type="entry name" value="Ribosomal_bL33"/>
    <property type="match status" value="1"/>
</dbReference>
<evidence type="ECO:0000313" key="6">
    <source>
        <dbReference type="EMBL" id="RXJ65795.1"/>
    </source>
</evidence>
<evidence type="ECO:0000313" key="8">
    <source>
        <dbReference type="Proteomes" id="UP000289758"/>
    </source>
</evidence>
<dbReference type="RefSeq" id="WP_128983368.1">
    <property type="nucleotide sequence ID" value="NZ_CP053836.1"/>
</dbReference>